<dbReference type="SUPFAM" id="SSF55785">
    <property type="entry name" value="PYP-like sensor domain (PAS domain)"/>
    <property type="match status" value="1"/>
</dbReference>
<dbReference type="Proteomes" id="UP000317977">
    <property type="component" value="Unassembled WGS sequence"/>
</dbReference>
<dbReference type="Pfam" id="PF13487">
    <property type="entry name" value="HD_5"/>
    <property type="match status" value="1"/>
</dbReference>
<dbReference type="RefSeq" id="WP_146533591.1">
    <property type="nucleotide sequence ID" value="NZ_SJPX01000002.1"/>
</dbReference>
<name>A0A5C6F5N6_9BACT</name>
<dbReference type="InterPro" id="IPR000014">
    <property type="entry name" value="PAS"/>
</dbReference>
<evidence type="ECO:0000313" key="8">
    <source>
        <dbReference type="Proteomes" id="UP000317977"/>
    </source>
</evidence>
<feature type="domain" description="GGDEF" evidence="5">
    <location>
        <begin position="496"/>
        <end position="627"/>
    </location>
</feature>
<dbReference type="Pfam" id="PF00990">
    <property type="entry name" value="GGDEF"/>
    <property type="match status" value="1"/>
</dbReference>
<dbReference type="Gene3D" id="3.30.450.20">
    <property type="entry name" value="PAS domain"/>
    <property type="match status" value="1"/>
</dbReference>
<dbReference type="SMART" id="SM00091">
    <property type="entry name" value="PAS"/>
    <property type="match status" value="1"/>
</dbReference>
<comment type="caution">
    <text evidence="7">The sequence shown here is derived from an EMBL/GenBank/DDBJ whole genome shotgun (WGS) entry which is preliminary data.</text>
</comment>
<feature type="domain" description="HD-GYP" evidence="6">
    <location>
        <begin position="95"/>
        <end position="290"/>
    </location>
</feature>
<dbReference type="CDD" id="cd01949">
    <property type="entry name" value="GGDEF"/>
    <property type="match status" value="1"/>
</dbReference>
<keyword evidence="8" id="KW-1185">Reference proteome</keyword>
<dbReference type="GO" id="GO:0005886">
    <property type="term" value="C:plasma membrane"/>
    <property type="evidence" value="ECO:0007669"/>
    <property type="project" value="TreeGrafter"/>
</dbReference>
<feature type="compositionally biased region" description="Polar residues" evidence="3">
    <location>
        <begin position="311"/>
        <end position="327"/>
    </location>
</feature>
<evidence type="ECO:0000256" key="3">
    <source>
        <dbReference type="SAM" id="MobiDB-lite"/>
    </source>
</evidence>
<dbReference type="Gene3D" id="1.10.3210.10">
    <property type="entry name" value="Hypothetical protein af1432"/>
    <property type="match status" value="1"/>
</dbReference>
<feature type="domain" description="PAS" evidence="4">
    <location>
        <begin position="331"/>
        <end position="377"/>
    </location>
</feature>
<dbReference type="EC" id="2.7.7.65" evidence="1"/>
<reference evidence="7 8" key="1">
    <citation type="submission" date="2019-02" db="EMBL/GenBank/DDBJ databases">
        <title>Deep-cultivation of Planctomycetes and their phenomic and genomic characterization uncovers novel biology.</title>
        <authorList>
            <person name="Wiegand S."/>
            <person name="Jogler M."/>
            <person name="Boedeker C."/>
            <person name="Pinto D."/>
            <person name="Vollmers J."/>
            <person name="Rivas-Marin E."/>
            <person name="Kohn T."/>
            <person name="Peeters S.H."/>
            <person name="Heuer A."/>
            <person name="Rast P."/>
            <person name="Oberbeckmann S."/>
            <person name="Bunk B."/>
            <person name="Jeske O."/>
            <person name="Meyerdierks A."/>
            <person name="Storesund J.E."/>
            <person name="Kallscheuer N."/>
            <person name="Luecker S."/>
            <person name="Lage O.M."/>
            <person name="Pohl T."/>
            <person name="Merkel B.J."/>
            <person name="Hornburger P."/>
            <person name="Mueller R.-W."/>
            <person name="Bruemmer F."/>
            <person name="Labrenz M."/>
            <person name="Spormann A.M."/>
            <person name="Op Den Camp H."/>
            <person name="Overmann J."/>
            <person name="Amann R."/>
            <person name="Jetten M.S.M."/>
            <person name="Mascher T."/>
            <person name="Medema M.H."/>
            <person name="Devos D.P."/>
            <person name="Kaster A.-K."/>
            <person name="Ovreas L."/>
            <person name="Rohde M."/>
            <person name="Galperin M.Y."/>
            <person name="Jogler C."/>
        </authorList>
    </citation>
    <scope>NUCLEOTIDE SEQUENCE [LARGE SCALE GENOMIC DNA]</scope>
    <source>
        <strain evidence="7 8">Poly59</strain>
    </source>
</reference>
<dbReference type="Gene3D" id="3.30.70.270">
    <property type="match status" value="1"/>
</dbReference>
<dbReference type="InterPro" id="IPR043128">
    <property type="entry name" value="Rev_trsase/Diguanyl_cyclase"/>
</dbReference>
<dbReference type="NCBIfam" id="TIGR00254">
    <property type="entry name" value="GGDEF"/>
    <property type="match status" value="1"/>
</dbReference>
<evidence type="ECO:0000256" key="1">
    <source>
        <dbReference type="ARBA" id="ARBA00012528"/>
    </source>
</evidence>
<keyword evidence="7" id="KW-0808">Transferase</keyword>
<dbReference type="InterPro" id="IPR003607">
    <property type="entry name" value="HD/PDEase_dom"/>
</dbReference>
<proteinExistence type="predicted"/>
<dbReference type="GO" id="GO:0043709">
    <property type="term" value="P:cell adhesion involved in single-species biofilm formation"/>
    <property type="evidence" value="ECO:0007669"/>
    <property type="project" value="TreeGrafter"/>
</dbReference>
<dbReference type="PANTHER" id="PTHR45138">
    <property type="entry name" value="REGULATORY COMPONENTS OF SENSORY TRANSDUCTION SYSTEM"/>
    <property type="match status" value="1"/>
</dbReference>
<dbReference type="EMBL" id="SJPX01000002">
    <property type="protein sequence ID" value="TWU55396.1"/>
    <property type="molecule type" value="Genomic_DNA"/>
</dbReference>
<dbReference type="Pfam" id="PF13426">
    <property type="entry name" value="PAS_9"/>
    <property type="match status" value="1"/>
</dbReference>
<organism evidence="7 8">
    <name type="scientific">Rubripirellula reticaptiva</name>
    <dbReference type="NCBI Taxonomy" id="2528013"/>
    <lineage>
        <taxon>Bacteria</taxon>
        <taxon>Pseudomonadati</taxon>
        <taxon>Planctomycetota</taxon>
        <taxon>Planctomycetia</taxon>
        <taxon>Pirellulales</taxon>
        <taxon>Pirellulaceae</taxon>
        <taxon>Rubripirellula</taxon>
    </lineage>
</organism>
<evidence type="ECO:0000313" key="7">
    <source>
        <dbReference type="EMBL" id="TWU55396.1"/>
    </source>
</evidence>
<keyword evidence="7" id="KW-0548">Nucleotidyltransferase</keyword>
<dbReference type="PROSITE" id="PS50887">
    <property type="entry name" value="GGDEF"/>
    <property type="match status" value="1"/>
</dbReference>
<dbReference type="PROSITE" id="PS50112">
    <property type="entry name" value="PAS"/>
    <property type="match status" value="1"/>
</dbReference>
<dbReference type="GO" id="GO:1902201">
    <property type="term" value="P:negative regulation of bacterial-type flagellum-dependent cell motility"/>
    <property type="evidence" value="ECO:0007669"/>
    <property type="project" value="TreeGrafter"/>
</dbReference>
<dbReference type="InterPro" id="IPR050469">
    <property type="entry name" value="Diguanylate_Cyclase"/>
</dbReference>
<dbReference type="FunFam" id="3.30.70.270:FF:000001">
    <property type="entry name" value="Diguanylate cyclase domain protein"/>
    <property type="match status" value="1"/>
</dbReference>
<dbReference type="InterPro" id="IPR037522">
    <property type="entry name" value="HD_GYP_dom"/>
</dbReference>
<evidence type="ECO:0000259" key="4">
    <source>
        <dbReference type="PROSITE" id="PS50112"/>
    </source>
</evidence>
<evidence type="ECO:0000259" key="5">
    <source>
        <dbReference type="PROSITE" id="PS50887"/>
    </source>
</evidence>
<protein>
    <recommendedName>
        <fullName evidence="1">diguanylate cyclase</fullName>
        <ecNumber evidence="1">2.7.7.65</ecNumber>
    </recommendedName>
</protein>
<dbReference type="NCBIfam" id="TIGR00229">
    <property type="entry name" value="sensory_box"/>
    <property type="match status" value="1"/>
</dbReference>
<dbReference type="SMART" id="SM00267">
    <property type="entry name" value="GGDEF"/>
    <property type="match status" value="1"/>
</dbReference>
<gene>
    <name evidence="7" type="primary">ydaM_2</name>
    <name evidence="7" type="ORF">Poly59_16940</name>
</gene>
<dbReference type="InterPro" id="IPR035965">
    <property type="entry name" value="PAS-like_dom_sf"/>
</dbReference>
<dbReference type="PANTHER" id="PTHR45138:SF9">
    <property type="entry name" value="DIGUANYLATE CYCLASE DGCM-RELATED"/>
    <property type="match status" value="1"/>
</dbReference>
<dbReference type="CDD" id="cd00077">
    <property type="entry name" value="HDc"/>
    <property type="match status" value="1"/>
</dbReference>
<dbReference type="GO" id="GO:0052621">
    <property type="term" value="F:diguanylate cyclase activity"/>
    <property type="evidence" value="ECO:0007669"/>
    <property type="project" value="UniProtKB-EC"/>
</dbReference>
<evidence type="ECO:0000259" key="6">
    <source>
        <dbReference type="PROSITE" id="PS51832"/>
    </source>
</evidence>
<evidence type="ECO:0000256" key="2">
    <source>
        <dbReference type="ARBA" id="ARBA00034247"/>
    </source>
</evidence>
<dbReference type="SUPFAM" id="SSF109604">
    <property type="entry name" value="HD-domain/PDEase-like"/>
    <property type="match status" value="1"/>
</dbReference>
<dbReference type="CDD" id="cd00130">
    <property type="entry name" value="PAS"/>
    <property type="match status" value="1"/>
</dbReference>
<dbReference type="OrthoDB" id="9759601at2"/>
<dbReference type="SMART" id="SM00471">
    <property type="entry name" value="HDc"/>
    <property type="match status" value="1"/>
</dbReference>
<accession>A0A5C6F5N6</accession>
<dbReference type="SUPFAM" id="SSF55073">
    <property type="entry name" value="Nucleotide cyclase"/>
    <property type="match status" value="1"/>
</dbReference>
<dbReference type="InterPro" id="IPR000160">
    <property type="entry name" value="GGDEF_dom"/>
</dbReference>
<comment type="catalytic activity">
    <reaction evidence="2">
        <text>2 GTP = 3',3'-c-di-GMP + 2 diphosphate</text>
        <dbReference type="Rhea" id="RHEA:24898"/>
        <dbReference type="ChEBI" id="CHEBI:33019"/>
        <dbReference type="ChEBI" id="CHEBI:37565"/>
        <dbReference type="ChEBI" id="CHEBI:58805"/>
        <dbReference type="EC" id="2.7.7.65"/>
    </reaction>
</comment>
<dbReference type="PROSITE" id="PS51832">
    <property type="entry name" value="HD_GYP"/>
    <property type="match status" value="1"/>
</dbReference>
<feature type="region of interest" description="Disordered" evidence="3">
    <location>
        <begin position="304"/>
        <end position="327"/>
    </location>
</feature>
<sequence length="781" mass="85149">MTDTTDSTVPSDATVPMAIIPESMAGYGLAPLTPLPNAHSFPHAKDAGRQIDAHISSDTLVGNLLAELHAASPTAIELGSKNAIKPEDIQFENRLAVVRLGMATSLFYSLRTKHAPTAAHSLRVALSCSAWAQRLGLDEATRDRIEVAALLHDLGKIGIPDRILRKPGKLTVDEQLTIELIPELGCEILRGSTGDTELLDIIRYANTWFDSRRHGDGPRGDALPIGSRMLAIADAFDAMTTNTVYRPALSRERAIRELMQNAGSQFDPELAAEFSRMLEDRPEMLHGGVVDRWLRQLQGDTPPKMWGSLGELSQSNPGSEQSASSGPATREALFYQHLFGNLKDGVVFTDAEGTITHWNESMQRLTSIAADAITGQSWSNDSLRLRGSDSRRDEDECLVRDCLACGNTVSRSMMIEQPGKVPTPVQLVVSPVTGATPGIRGTVVTVRDLSDQTSLEEKLETLHHQTTQDQLTGVANRAHFDHMLEELTAATKAGGPSFSLIICDIDHFKRVNDVHGHPAGDEALKGFASVLRAHSRDGDTVARYGGEEFLLLAPNCDNATASKRAEAIRIALEGTPLPSLGGEAVTASFGVTEFQAGDSAETVLSRSDRALLKAKDNGRNRVIQLGAGNVVQMPSEEPAVGRSWFDWFKGSESTENGEFDIVTPVPVDLAIEKLRGFIADHNAEIISVDENQVSMKLNVTYSRGGRRRADQQMAIRVQLTLSEGREESSARRGRIRTNVHAQLQPIRNRDRRGQEVAICFSQVINSLRSYLMGELKRSDLS</sequence>
<dbReference type="InterPro" id="IPR029787">
    <property type="entry name" value="Nucleotide_cyclase"/>
</dbReference>
<dbReference type="AlphaFoldDB" id="A0A5C6F5N6"/>